<dbReference type="EMBL" id="JAAARO010000021">
    <property type="protein sequence ID" value="KAF5727952.1"/>
    <property type="molecule type" value="Genomic_DNA"/>
</dbReference>
<dbReference type="InterPro" id="IPR036427">
    <property type="entry name" value="Bromodomain-like_sf"/>
</dbReference>
<reference evidence="5 6" key="1">
    <citation type="journal article" date="2020" name="Nat. Commun.">
        <title>Genome of Tripterygium wilfordii and identification of cytochrome P450 involved in triptolide biosynthesis.</title>
        <authorList>
            <person name="Tu L."/>
            <person name="Su P."/>
            <person name="Zhang Z."/>
            <person name="Gao L."/>
            <person name="Wang J."/>
            <person name="Hu T."/>
            <person name="Zhou J."/>
            <person name="Zhang Y."/>
            <person name="Zhao Y."/>
            <person name="Liu Y."/>
            <person name="Song Y."/>
            <person name="Tong Y."/>
            <person name="Lu Y."/>
            <person name="Yang J."/>
            <person name="Xu C."/>
            <person name="Jia M."/>
            <person name="Peters R.J."/>
            <person name="Huang L."/>
            <person name="Gao W."/>
        </authorList>
    </citation>
    <scope>NUCLEOTIDE SEQUENCE [LARGE SCALE GENOMIC DNA]</scope>
    <source>
        <strain evidence="6">cv. XIE 37</strain>
        <tissue evidence="5">Leaf</tissue>
    </source>
</reference>
<keyword evidence="6" id="KW-1185">Reference proteome</keyword>
<dbReference type="SUPFAM" id="SSF47370">
    <property type="entry name" value="Bromodomain"/>
    <property type="match status" value="1"/>
</dbReference>
<feature type="compositionally biased region" description="Polar residues" evidence="3">
    <location>
        <begin position="157"/>
        <end position="169"/>
    </location>
</feature>
<dbReference type="PROSITE" id="PS50014">
    <property type="entry name" value="BROMODOMAIN_2"/>
    <property type="match status" value="1"/>
</dbReference>
<feature type="region of interest" description="Disordered" evidence="3">
    <location>
        <begin position="484"/>
        <end position="526"/>
    </location>
</feature>
<accession>A0A7J7C1G0</accession>
<dbReference type="Pfam" id="PF00439">
    <property type="entry name" value="Bromodomain"/>
    <property type="match status" value="1"/>
</dbReference>
<feature type="region of interest" description="Disordered" evidence="3">
    <location>
        <begin position="747"/>
        <end position="782"/>
    </location>
</feature>
<evidence type="ECO:0000256" key="3">
    <source>
        <dbReference type="SAM" id="MobiDB-lite"/>
    </source>
</evidence>
<sequence length="924" mass="102207">MGQIVKRKKKGRPSKADLAARALSASQSDKRRTLRRRNVRYNVIDYDDDFIEDDEEEEEEEEVGRREKKVKLVVKLHSNENARSSVARGRHAQGNGESEEDEVEDEEEEHGKKPLKKRKISGVDDAEYDSDNIDDNNDNRDDQGADDDEVRVRKGDTTGQDSASGTLTDAASGLCLPDKKVLELILDKLQKKDIYGVYAEPVDLEELPDYLDYVDNPMDFATVRKKLANGSYCTLELFESDVFLICSNAMKYNAPETIYYKQARSIEELATRKFQRLRANIERAEKEMNAEQRTKSNSLGKSQIKRPLGRIVQEPVGSDFSSGATLATHGDIQNGSAANQASGCERPVVSDGPLDGNDSLVDNNLDKMEDMPSGKGLPSKLGRKPYIVDENRRATFDISDQMVSKSDSIFTTFESEVKQLVAVGLHAEYAYARSLAHFAATLGPVAWKIASQRIEQALPAGFKFGRGWVGEYEPLPTSVLMLEPQTQTESRLSSKLKSTADARKVDMTSKTPIPTEERPLSGPAKVHSVPVKNEHFLGRPPREPFAPDKEHHVSESVREHFVPAKDHPVRGLNSEGKPPLFHPRNGPVLGEKQSLFASAGMAACNPAAATYVQQNLPFRNTAVPENKLTKQVELNLPPSANQHDADLVVDKQLSNNSEMPVSRSREMAPRNLNLPQPLPFKRPDYNGIGSRGLPNGKVTGNPLNGGMISSSTDTVSNQVTKAATYLAYGQEKSLGDSVELMRRLAENGQKHQRSTNHTPADSPPVVASGPSVRNDSNNASSTAARAWMSIGAGAFKQPTENSSTDKTQISAESLYNPTRQLHPQSPRVQGQSPLPASMQFSDKNSFQFQANSGRSYTGRKAQWWYLSYIKCGTHLSELWCISVVPLMFVHSKSSKIDDILSELWNPGFTELYKVLNLGLNSLQP</sequence>
<dbReference type="InterPro" id="IPR001487">
    <property type="entry name" value="Bromodomain"/>
</dbReference>
<dbReference type="Proteomes" id="UP000593562">
    <property type="component" value="Unassembled WGS sequence"/>
</dbReference>
<evidence type="ECO:0000256" key="1">
    <source>
        <dbReference type="ARBA" id="ARBA00023117"/>
    </source>
</evidence>
<comment type="caution">
    <text evidence="5">The sequence shown here is derived from an EMBL/GenBank/DDBJ whole genome shotgun (WGS) entry which is preliminary data.</text>
</comment>
<feature type="region of interest" description="Disordered" evidence="3">
    <location>
        <begin position="1"/>
        <end position="169"/>
    </location>
</feature>
<feature type="compositionally biased region" description="Acidic residues" evidence="3">
    <location>
        <begin position="124"/>
        <end position="136"/>
    </location>
</feature>
<protein>
    <recommendedName>
        <fullName evidence="4">Bromo domain-containing protein</fullName>
    </recommendedName>
</protein>
<dbReference type="PANTHER" id="PTHR22881">
    <property type="entry name" value="BROMODOMAIN CONTAINING PROTEIN"/>
    <property type="match status" value="1"/>
</dbReference>
<dbReference type="InParanoid" id="A0A7J7C1G0"/>
<name>A0A7J7C1G0_TRIWF</name>
<evidence type="ECO:0000259" key="4">
    <source>
        <dbReference type="PROSITE" id="PS50014"/>
    </source>
</evidence>
<feature type="region of interest" description="Disordered" evidence="3">
    <location>
        <begin position="322"/>
        <end position="384"/>
    </location>
</feature>
<feature type="region of interest" description="Disordered" evidence="3">
    <location>
        <begin position="286"/>
        <end position="308"/>
    </location>
</feature>
<feature type="compositionally biased region" description="Basic and acidic residues" evidence="3">
    <location>
        <begin position="498"/>
        <end position="507"/>
    </location>
</feature>
<feature type="region of interest" description="Disordered" evidence="3">
    <location>
        <begin position="659"/>
        <end position="681"/>
    </location>
</feature>
<feature type="compositionally biased region" description="Basic residues" evidence="3">
    <location>
        <begin position="1"/>
        <end position="13"/>
    </location>
</feature>
<keyword evidence="1 2" id="KW-0103">Bromodomain</keyword>
<dbReference type="PANTHER" id="PTHR22881:SF42">
    <property type="entry name" value="DNA-BINDING BROMODOMAIN-CONTAINING PROTEIN"/>
    <property type="match status" value="1"/>
</dbReference>
<gene>
    <name evidence="5" type="ORF">HS088_TW21G00092</name>
</gene>
<organism evidence="5 6">
    <name type="scientific">Tripterygium wilfordii</name>
    <name type="common">Thunder God vine</name>
    <dbReference type="NCBI Taxonomy" id="458696"/>
    <lineage>
        <taxon>Eukaryota</taxon>
        <taxon>Viridiplantae</taxon>
        <taxon>Streptophyta</taxon>
        <taxon>Embryophyta</taxon>
        <taxon>Tracheophyta</taxon>
        <taxon>Spermatophyta</taxon>
        <taxon>Magnoliopsida</taxon>
        <taxon>eudicotyledons</taxon>
        <taxon>Gunneridae</taxon>
        <taxon>Pentapetalae</taxon>
        <taxon>rosids</taxon>
        <taxon>fabids</taxon>
        <taxon>Celastrales</taxon>
        <taxon>Celastraceae</taxon>
        <taxon>Tripterygium</taxon>
    </lineage>
</organism>
<dbReference type="PRINTS" id="PR00503">
    <property type="entry name" value="BROMODOMAIN"/>
</dbReference>
<evidence type="ECO:0000313" key="5">
    <source>
        <dbReference type="EMBL" id="KAF5727952.1"/>
    </source>
</evidence>
<feature type="compositionally biased region" description="Polar residues" evidence="3">
    <location>
        <begin position="484"/>
        <end position="497"/>
    </location>
</feature>
<feature type="domain" description="Bromo" evidence="4">
    <location>
        <begin position="190"/>
        <end position="260"/>
    </location>
</feature>
<feature type="compositionally biased region" description="Polar residues" evidence="3">
    <location>
        <begin position="322"/>
        <end position="342"/>
    </location>
</feature>
<dbReference type="InterPro" id="IPR051831">
    <property type="entry name" value="Bromodomain_contain_prot"/>
</dbReference>
<dbReference type="SMART" id="SM00297">
    <property type="entry name" value="BROMO"/>
    <property type="match status" value="1"/>
</dbReference>
<dbReference type="FunCoup" id="A0A7J7C1G0">
    <property type="interactions" value="2377"/>
</dbReference>
<dbReference type="Gene3D" id="1.20.920.10">
    <property type="entry name" value="Bromodomain-like"/>
    <property type="match status" value="1"/>
</dbReference>
<dbReference type="AlphaFoldDB" id="A0A7J7C1G0"/>
<proteinExistence type="predicted"/>
<evidence type="ECO:0000313" key="6">
    <source>
        <dbReference type="Proteomes" id="UP000593562"/>
    </source>
</evidence>
<feature type="compositionally biased region" description="Polar residues" evidence="3">
    <location>
        <begin position="771"/>
        <end position="782"/>
    </location>
</feature>
<feature type="compositionally biased region" description="Acidic residues" evidence="3">
    <location>
        <begin position="97"/>
        <end position="108"/>
    </location>
</feature>
<evidence type="ECO:0000256" key="2">
    <source>
        <dbReference type="PROSITE-ProRule" id="PRU00035"/>
    </source>
</evidence>
<feature type="compositionally biased region" description="Acidic residues" evidence="3">
    <location>
        <begin position="45"/>
        <end position="62"/>
    </location>
</feature>